<keyword evidence="7" id="KW-0813">Transport</keyword>
<sequence length="143" mass="16434">MPSLNTSSLPDLIFTLLFFFMIVTTMRESRLKVEFTVPQARELEKLERKSLVTHIYVGRPAEPYRTRLGAENCIQLNDALADTADIAPYIESERARLAESDRPHMQISLKVDENTRMGLVTDIKEALRKVHALNVNYSARERK</sequence>
<evidence type="ECO:0000256" key="5">
    <source>
        <dbReference type="ARBA" id="ARBA00022989"/>
    </source>
</evidence>
<dbReference type="Pfam" id="PF02472">
    <property type="entry name" value="ExbD"/>
    <property type="match status" value="1"/>
</dbReference>
<reference evidence="9" key="2">
    <citation type="submission" date="2021-04" db="EMBL/GenBank/DDBJ databases">
        <authorList>
            <person name="Gilroy R."/>
        </authorList>
    </citation>
    <scope>NUCLEOTIDE SEQUENCE</scope>
    <source>
        <strain evidence="9">ChiHjej9B8-1298</strain>
    </source>
</reference>
<dbReference type="GO" id="GO:0022857">
    <property type="term" value="F:transmembrane transporter activity"/>
    <property type="evidence" value="ECO:0007669"/>
    <property type="project" value="InterPro"/>
</dbReference>
<dbReference type="EMBL" id="DXBX01000075">
    <property type="protein sequence ID" value="HIZ33703.1"/>
    <property type="molecule type" value="Genomic_DNA"/>
</dbReference>
<dbReference type="GO" id="GO:0015031">
    <property type="term" value="P:protein transport"/>
    <property type="evidence" value="ECO:0007669"/>
    <property type="project" value="UniProtKB-KW"/>
</dbReference>
<evidence type="ECO:0000313" key="10">
    <source>
        <dbReference type="Proteomes" id="UP000824028"/>
    </source>
</evidence>
<evidence type="ECO:0000256" key="2">
    <source>
        <dbReference type="ARBA" id="ARBA00005811"/>
    </source>
</evidence>
<accession>A0A9D2E9I2</accession>
<gene>
    <name evidence="9" type="ORF">H9814_09265</name>
</gene>
<dbReference type="Proteomes" id="UP000824028">
    <property type="component" value="Unassembled WGS sequence"/>
</dbReference>
<reference evidence="9" key="1">
    <citation type="journal article" date="2021" name="PeerJ">
        <title>Extensive microbial diversity within the chicken gut microbiome revealed by metagenomics and culture.</title>
        <authorList>
            <person name="Gilroy R."/>
            <person name="Ravi A."/>
            <person name="Getino M."/>
            <person name="Pursley I."/>
            <person name="Horton D.L."/>
            <person name="Alikhan N.F."/>
            <person name="Baker D."/>
            <person name="Gharbi K."/>
            <person name="Hall N."/>
            <person name="Watson M."/>
            <person name="Adriaenssens E.M."/>
            <person name="Foster-Nyarko E."/>
            <person name="Jarju S."/>
            <person name="Secka A."/>
            <person name="Antonio M."/>
            <person name="Oren A."/>
            <person name="Chaudhuri R.R."/>
            <person name="La Ragione R."/>
            <person name="Hildebrand F."/>
            <person name="Pallen M.J."/>
        </authorList>
    </citation>
    <scope>NUCLEOTIDE SEQUENCE</scope>
    <source>
        <strain evidence="9">ChiHjej9B8-1298</strain>
    </source>
</reference>
<evidence type="ECO:0000256" key="3">
    <source>
        <dbReference type="ARBA" id="ARBA00022475"/>
    </source>
</evidence>
<comment type="similarity">
    <text evidence="2 7">Belongs to the ExbD/TolR family.</text>
</comment>
<organism evidence="9 10">
    <name type="scientific">Candidatus Bacteroides merdigallinarum</name>
    <dbReference type="NCBI Taxonomy" id="2838473"/>
    <lineage>
        <taxon>Bacteria</taxon>
        <taxon>Pseudomonadati</taxon>
        <taxon>Bacteroidota</taxon>
        <taxon>Bacteroidia</taxon>
        <taxon>Bacteroidales</taxon>
        <taxon>Bacteroidaceae</taxon>
        <taxon>Bacteroides</taxon>
    </lineage>
</organism>
<name>A0A9D2E9I2_9BACE</name>
<keyword evidence="3" id="KW-1003">Cell membrane</keyword>
<evidence type="ECO:0000256" key="8">
    <source>
        <dbReference type="SAM" id="Phobius"/>
    </source>
</evidence>
<keyword evidence="4 7" id="KW-0812">Transmembrane</keyword>
<dbReference type="InterPro" id="IPR003400">
    <property type="entry name" value="ExbD"/>
</dbReference>
<proteinExistence type="inferred from homology"/>
<evidence type="ECO:0000313" key="9">
    <source>
        <dbReference type="EMBL" id="HIZ33703.1"/>
    </source>
</evidence>
<evidence type="ECO:0000256" key="6">
    <source>
        <dbReference type="ARBA" id="ARBA00023136"/>
    </source>
</evidence>
<evidence type="ECO:0000256" key="7">
    <source>
        <dbReference type="RuleBase" id="RU003879"/>
    </source>
</evidence>
<evidence type="ECO:0000256" key="4">
    <source>
        <dbReference type="ARBA" id="ARBA00022692"/>
    </source>
</evidence>
<dbReference type="GO" id="GO:0005886">
    <property type="term" value="C:plasma membrane"/>
    <property type="evidence" value="ECO:0007669"/>
    <property type="project" value="UniProtKB-SubCell"/>
</dbReference>
<keyword evidence="6 8" id="KW-0472">Membrane</keyword>
<comment type="subcellular location">
    <subcellularLocation>
        <location evidence="1">Cell membrane</location>
        <topology evidence="1">Single-pass membrane protein</topology>
    </subcellularLocation>
    <subcellularLocation>
        <location evidence="7">Cell membrane</location>
        <topology evidence="7">Single-pass type II membrane protein</topology>
    </subcellularLocation>
</comment>
<protein>
    <submittedName>
        <fullName evidence="9">Biopolymer transporter ExbD</fullName>
    </submittedName>
</protein>
<keyword evidence="5 8" id="KW-1133">Transmembrane helix</keyword>
<evidence type="ECO:0000256" key="1">
    <source>
        <dbReference type="ARBA" id="ARBA00004162"/>
    </source>
</evidence>
<comment type="caution">
    <text evidence="9">The sequence shown here is derived from an EMBL/GenBank/DDBJ whole genome shotgun (WGS) entry which is preliminary data.</text>
</comment>
<keyword evidence="7" id="KW-0653">Protein transport</keyword>
<feature type="transmembrane region" description="Helical" evidence="8">
    <location>
        <begin position="6"/>
        <end position="23"/>
    </location>
</feature>
<dbReference type="AlphaFoldDB" id="A0A9D2E9I2"/>